<sequence>MTRVDFYLGGDGLARDTLACRLVETAHRHGHRVFLWVPKDEIGLWDERLWTFSDTSFVPHAPAGLADEPVLIGAELPHAGDCLVPLTADAPPSVTAFARVLEAVGATDSEKERSRARFRHYRRQGLEPVVHNLP</sequence>
<dbReference type="GO" id="GO:0003677">
    <property type="term" value="F:DNA binding"/>
    <property type="evidence" value="ECO:0007669"/>
    <property type="project" value="InterPro"/>
</dbReference>
<dbReference type="EMBL" id="PSYR01000001">
    <property type="protein sequence ID" value="RCN58927.1"/>
    <property type="molecule type" value="Genomic_DNA"/>
</dbReference>
<accession>A0A1C2G4S1</accession>
<keyword evidence="2" id="KW-1185">Reference proteome</keyword>
<dbReference type="Gene3D" id="3.40.50.10110">
    <property type="entry name" value="DNA polymerase III subunit chi"/>
    <property type="match status" value="1"/>
</dbReference>
<dbReference type="Proteomes" id="UP000253250">
    <property type="component" value="Unassembled WGS sequence"/>
</dbReference>
<dbReference type="Pfam" id="PF04364">
    <property type="entry name" value="DNA_pol3_chi"/>
    <property type="match status" value="1"/>
</dbReference>
<reference evidence="1 2" key="1">
    <citation type="submission" date="2018-02" db="EMBL/GenBank/DDBJ databases">
        <title>Insights into the biology of acidophilic members of the Acidiferrobacteraceae family derived from comparative genomic analyses.</title>
        <authorList>
            <person name="Issotta F."/>
            <person name="Thyssen C."/>
            <person name="Mena C."/>
            <person name="Moya A."/>
            <person name="Bellenberg S."/>
            <person name="Sproer C."/>
            <person name="Covarrubias P.C."/>
            <person name="Sand W."/>
            <person name="Quatrini R."/>
            <person name="Vera M."/>
        </authorList>
    </citation>
    <scope>NUCLEOTIDE SEQUENCE [LARGE SCALE GENOMIC DNA]</scope>
    <source>
        <strain evidence="2">m-1</strain>
    </source>
</reference>
<dbReference type="InterPro" id="IPR036768">
    <property type="entry name" value="PolIII_chi_sf"/>
</dbReference>
<name>A0A1C2G4S1_9GAMM</name>
<dbReference type="AlphaFoldDB" id="A0A1C2G4S1"/>
<comment type="caution">
    <text evidence="1">The sequence shown here is derived from an EMBL/GenBank/DDBJ whole genome shotgun (WGS) entry which is preliminary data.</text>
</comment>
<dbReference type="RefSeq" id="WP_065968720.1">
    <property type="nucleotide sequence ID" value="NZ_CP080624.1"/>
</dbReference>
<dbReference type="STRING" id="163359.A9R16_06525"/>
<protein>
    <submittedName>
        <fullName evidence="1">DNA polymerase III subunit chi</fullName>
    </submittedName>
</protein>
<dbReference type="GO" id="GO:0006260">
    <property type="term" value="P:DNA replication"/>
    <property type="evidence" value="ECO:0007669"/>
    <property type="project" value="InterPro"/>
</dbReference>
<dbReference type="GO" id="GO:0003887">
    <property type="term" value="F:DNA-directed DNA polymerase activity"/>
    <property type="evidence" value="ECO:0007669"/>
    <property type="project" value="InterPro"/>
</dbReference>
<evidence type="ECO:0000313" key="2">
    <source>
        <dbReference type="Proteomes" id="UP000253250"/>
    </source>
</evidence>
<proteinExistence type="predicted"/>
<gene>
    <name evidence="1" type="ORF">C4900_03990</name>
</gene>
<dbReference type="PANTHER" id="PTHR38767">
    <property type="entry name" value="DNA POLYMERASE III SUBUNIT CHI"/>
    <property type="match status" value="1"/>
</dbReference>
<dbReference type="GO" id="GO:0032298">
    <property type="term" value="P:positive regulation of DNA-templated DNA replication initiation"/>
    <property type="evidence" value="ECO:0007669"/>
    <property type="project" value="TreeGrafter"/>
</dbReference>
<dbReference type="SUPFAM" id="SSF102400">
    <property type="entry name" value="DNA polymerase III chi subunit"/>
    <property type="match status" value="1"/>
</dbReference>
<dbReference type="PANTHER" id="PTHR38767:SF1">
    <property type="entry name" value="DNA POLYMERASE III SUBUNIT CHI"/>
    <property type="match status" value="1"/>
</dbReference>
<dbReference type="InterPro" id="IPR007459">
    <property type="entry name" value="DNA_pol3_chi"/>
</dbReference>
<dbReference type="OrthoDB" id="5297568at2"/>
<organism evidence="1 2">
    <name type="scientific">Acidiferrobacter thiooxydans</name>
    <dbReference type="NCBI Taxonomy" id="163359"/>
    <lineage>
        <taxon>Bacteria</taxon>
        <taxon>Pseudomonadati</taxon>
        <taxon>Pseudomonadota</taxon>
        <taxon>Gammaproteobacteria</taxon>
        <taxon>Acidiferrobacterales</taxon>
        <taxon>Acidiferrobacteraceae</taxon>
        <taxon>Acidiferrobacter</taxon>
    </lineage>
</organism>
<evidence type="ECO:0000313" key="1">
    <source>
        <dbReference type="EMBL" id="RCN58927.1"/>
    </source>
</evidence>